<keyword evidence="3" id="KW-1185">Reference proteome</keyword>
<feature type="chain" id="PRO_5024283368" evidence="1">
    <location>
        <begin position="18"/>
        <end position="97"/>
    </location>
</feature>
<dbReference type="EMBL" id="SMOL01000004">
    <property type="protein sequence ID" value="KAB2636442.1"/>
    <property type="molecule type" value="Genomic_DNA"/>
</dbReference>
<evidence type="ECO:0000313" key="2">
    <source>
        <dbReference type="EMBL" id="KAB2636442.1"/>
    </source>
</evidence>
<protein>
    <submittedName>
        <fullName evidence="2">Carboxylesterase 12</fullName>
    </submittedName>
</protein>
<name>A0A5N5ID66_9ROSA</name>
<organism evidence="2 3">
    <name type="scientific">Pyrus ussuriensis x Pyrus communis</name>
    <dbReference type="NCBI Taxonomy" id="2448454"/>
    <lineage>
        <taxon>Eukaryota</taxon>
        <taxon>Viridiplantae</taxon>
        <taxon>Streptophyta</taxon>
        <taxon>Embryophyta</taxon>
        <taxon>Tracheophyta</taxon>
        <taxon>Spermatophyta</taxon>
        <taxon>Magnoliopsida</taxon>
        <taxon>eudicotyledons</taxon>
        <taxon>Gunneridae</taxon>
        <taxon>Pentapetalae</taxon>
        <taxon>rosids</taxon>
        <taxon>fabids</taxon>
        <taxon>Rosales</taxon>
        <taxon>Rosaceae</taxon>
        <taxon>Amygdaloideae</taxon>
        <taxon>Maleae</taxon>
        <taxon>Pyrus</taxon>
    </lineage>
</organism>
<proteinExistence type="predicted"/>
<reference evidence="2 3" key="1">
    <citation type="submission" date="2019-09" db="EMBL/GenBank/DDBJ databases">
        <authorList>
            <person name="Ou C."/>
        </authorList>
    </citation>
    <scope>NUCLEOTIDE SEQUENCE [LARGE SCALE GENOMIC DNA]</scope>
    <source>
        <strain evidence="2">S2</strain>
        <tissue evidence="2">Leaf</tissue>
    </source>
</reference>
<reference evidence="2 3" key="3">
    <citation type="submission" date="2019-11" db="EMBL/GenBank/DDBJ databases">
        <title>A de novo genome assembly of a pear dwarfing rootstock.</title>
        <authorList>
            <person name="Wang F."/>
            <person name="Wang J."/>
            <person name="Li S."/>
            <person name="Zhang Y."/>
            <person name="Fang M."/>
            <person name="Ma L."/>
            <person name="Zhao Y."/>
            <person name="Jiang S."/>
        </authorList>
    </citation>
    <scope>NUCLEOTIDE SEQUENCE [LARGE SCALE GENOMIC DNA]</scope>
    <source>
        <strain evidence="2">S2</strain>
        <tissue evidence="2">Leaf</tissue>
    </source>
</reference>
<gene>
    <name evidence="2" type="ORF">D8674_026976</name>
</gene>
<accession>A0A5N5ID66</accession>
<evidence type="ECO:0000313" key="3">
    <source>
        <dbReference type="Proteomes" id="UP000327157"/>
    </source>
</evidence>
<sequence>MLWLSLLSTGLPPRTLSQLPTTILGLLSNGWLPILMERETLDVLKDGMIPWGGLVREWMEWSCGGDRSKGEDHVYHLSEPARENVVAMQKKIVLFLS</sequence>
<feature type="signal peptide" evidence="1">
    <location>
        <begin position="1"/>
        <end position="17"/>
    </location>
</feature>
<evidence type="ECO:0000256" key="1">
    <source>
        <dbReference type="SAM" id="SignalP"/>
    </source>
</evidence>
<reference evidence="3" key="2">
    <citation type="submission" date="2019-10" db="EMBL/GenBank/DDBJ databases">
        <title>A de novo genome assembly of a pear dwarfing rootstock.</title>
        <authorList>
            <person name="Wang F."/>
            <person name="Wang J."/>
            <person name="Li S."/>
            <person name="Zhang Y."/>
            <person name="Fang M."/>
            <person name="Ma L."/>
            <person name="Zhao Y."/>
            <person name="Jiang S."/>
        </authorList>
    </citation>
    <scope>NUCLEOTIDE SEQUENCE [LARGE SCALE GENOMIC DNA]</scope>
</reference>
<comment type="caution">
    <text evidence="2">The sequence shown here is derived from an EMBL/GenBank/DDBJ whole genome shotgun (WGS) entry which is preliminary data.</text>
</comment>
<dbReference type="Proteomes" id="UP000327157">
    <property type="component" value="Chromosome 5"/>
</dbReference>
<dbReference type="AlphaFoldDB" id="A0A5N5ID66"/>
<keyword evidence="1" id="KW-0732">Signal</keyword>